<accession>A0A132B7H9</accession>
<dbReference type="Proteomes" id="UP000070700">
    <property type="component" value="Unassembled WGS sequence"/>
</dbReference>
<evidence type="ECO:0000313" key="1">
    <source>
        <dbReference type="EMBL" id="KUJ08365.1"/>
    </source>
</evidence>
<dbReference type="KEGG" id="psco:LY89DRAFT_691212"/>
<dbReference type="RefSeq" id="XP_018062720.1">
    <property type="nucleotide sequence ID" value="XM_018216254.1"/>
</dbReference>
<protein>
    <submittedName>
        <fullName evidence="1">Uncharacterized protein</fullName>
    </submittedName>
</protein>
<reference evidence="1 2" key="1">
    <citation type="submission" date="2015-10" db="EMBL/GenBank/DDBJ databases">
        <title>Full genome of DAOMC 229536 Phialocephala scopiformis, a fungal endophyte of spruce producing the potent anti-insectan compound rugulosin.</title>
        <authorList>
            <consortium name="DOE Joint Genome Institute"/>
            <person name="Walker A.K."/>
            <person name="Frasz S.L."/>
            <person name="Seifert K.A."/>
            <person name="Miller J.D."/>
            <person name="Mondo S.J."/>
            <person name="Labutti K."/>
            <person name="Lipzen A."/>
            <person name="Dockter R."/>
            <person name="Kennedy M."/>
            <person name="Grigoriev I.V."/>
            <person name="Spatafora J.W."/>
        </authorList>
    </citation>
    <scope>NUCLEOTIDE SEQUENCE [LARGE SCALE GENOMIC DNA]</scope>
    <source>
        <strain evidence="1 2">CBS 120377</strain>
    </source>
</reference>
<keyword evidence="2" id="KW-1185">Reference proteome</keyword>
<dbReference type="GeneID" id="28825980"/>
<dbReference type="EMBL" id="KQ947436">
    <property type="protein sequence ID" value="KUJ08365.1"/>
    <property type="molecule type" value="Genomic_DNA"/>
</dbReference>
<sequence length="187" mass="20800">MLLMDVLQGHASQHISAARLLLFTPPYLSLRFRAWRHYSDMQRRWSRSLSFSRCSSVLETSAIAYRGHLSATFLGGVSGLRSKVLDSLATPRWCRVCRVCPASSNPGAREFDIFSHLCLIFLLMVCGQKRHSETASGLRGQHGIPTGFVSSSGILPSIVSNFAAMSIEDRHQLVCWTLSPSCLRSKE</sequence>
<evidence type="ECO:0000313" key="2">
    <source>
        <dbReference type="Proteomes" id="UP000070700"/>
    </source>
</evidence>
<proteinExistence type="predicted"/>
<dbReference type="InParanoid" id="A0A132B7H9"/>
<name>A0A132B7H9_MOLSC</name>
<gene>
    <name evidence="1" type="ORF">LY89DRAFT_691212</name>
</gene>
<organism evidence="1 2">
    <name type="scientific">Mollisia scopiformis</name>
    <name type="common">Conifer needle endophyte fungus</name>
    <name type="synonym">Phialocephala scopiformis</name>
    <dbReference type="NCBI Taxonomy" id="149040"/>
    <lineage>
        <taxon>Eukaryota</taxon>
        <taxon>Fungi</taxon>
        <taxon>Dikarya</taxon>
        <taxon>Ascomycota</taxon>
        <taxon>Pezizomycotina</taxon>
        <taxon>Leotiomycetes</taxon>
        <taxon>Helotiales</taxon>
        <taxon>Mollisiaceae</taxon>
        <taxon>Mollisia</taxon>
    </lineage>
</organism>
<dbReference type="AlphaFoldDB" id="A0A132B7H9"/>